<dbReference type="Pfam" id="PF00917">
    <property type="entry name" value="MATH"/>
    <property type="match status" value="1"/>
</dbReference>
<dbReference type="Gene3D" id="3.30.710.10">
    <property type="entry name" value="Potassium Channel Kv1.1, Chain A"/>
    <property type="match status" value="1"/>
</dbReference>
<name>A0ABR1BS11_NECAM</name>
<accession>A0ABR1BS11</accession>
<dbReference type="Pfam" id="PF00651">
    <property type="entry name" value="BTB"/>
    <property type="match status" value="1"/>
</dbReference>
<dbReference type="EMBL" id="JAVFWL010000001">
    <property type="protein sequence ID" value="KAK6728180.1"/>
    <property type="molecule type" value="Genomic_DNA"/>
</dbReference>
<feature type="region of interest" description="Disordered" evidence="1">
    <location>
        <begin position="108"/>
        <end position="134"/>
    </location>
</feature>
<keyword evidence="4" id="KW-1185">Reference proteome</keyword>
<dbReference type="SUPFAM" id="SSF54695">
    <property type="entry name" value="POZ domain"/>
    <property type="match status" value="1"/>
</dbReference>
<proteinExistence type="predicted"/>
<feature type="compositionally biased region" description="Basic and acidic residues" evidence="1">
    <location>
        <begin position="124"/>
        <end position="134"/>
    </location>
</feature>
<gene>
    <name evidence="3" type="primary">Necator_chrI.g1811</name>
    <name evidence="3" type="ORF">RB195_005685</name>
</gene>
<feature type="domain" description="BTB" evidence="2">
    <location>
        <begin position="322"/>
        <end position="391"/>
    </location>
</feature>
<dbReference type="PANTHER" id="PTHR47022">
    <property type="entry name" value="BTB AND MATH DOMAIN-CONTAINING PROTEIN 36-RELATED"/>
    <property type="match status" value="1"/>
</dbReference>
<organism evidence="3 4">
    <name type="scientific">Necator americanus</name>
    <name type="common">Human hookworm</name>
    <dbReference type="NCBI Taxonomy" id="51031"/>
    <lineage>
        <taxon>Eukaryota</taxon>
        <taxon>Metazoa</taxon>
        <taxon>Ecdysozoa</taxon>
        <taxon>Nematoda</taxon>
        <taxon>Chromadorea</taxon>
        <taxon>Rhabditida</taxon>
        <taxon>Rhabditina</taxon>
        <taxon>Rhabditomorpha</taxon>
        <taxon>Strongyloidea</taxon>
        <taxon>Ancylostomatidae</taxon>
        <taxon>Bunostominae</taxon>
        <taxon>Necator</taxon>
    </lineage>
</organism>
<reference evidence="3 4" key="1">
    <citation type="submission" date="2023-08" db="EMBL/GenBank/DDBJ databases">
        <title>A Necator americanus chromosomal reference genome.</title>
        <authorList>
            <person name="Ilik V."/>
            <person name="Petrzelkova K.J."/>
            <person name="Pardy F."/>
            <person name="Fuh T."/>
            <person name="Niatou-Singa F.S."/>
            <person name="Gouil Q."/>
            <person name="Baker L."/>
            <person name="Ritchie M.E."/>
            <person name="Jex A.R."/>
            <person name="Gazzola D."/>
            <person name="Li H."/>
            <person name="Toshio Fujiwara R."/>
            <person name="Zhan B."/>
            <person name="Aroian R.V."/>
            <person name="Pafco B."/>
            <person name="Schwarz E.M."/>
        </authorList>
    </citation>
    <scope>NUCLEOTIDE SEQUENCE [LARGE SCALE GENOMIC DNA]</scope>
    <source>
        <strain evidence="3 4">Aroian</strain>
        <tissue evidence="3">Whole animal</tissue>
    </source>
</reference>
<dbReference type="SMART" id="SM00225">
    <property type="entry name" value="BTB"/>
    <property type="match status" value="1"/>
</dbReference>
<protein>
    <recommendedName>
        <fullName evidence="2">BTB domain-containing protein</fullName>
    </recommendedName>
</protein>
<evidence type="ECO:0000313" key="3">
    <source>
        <dbReference type="EMBL" id="KAK6728180.1"/>
    </source>
</evidence>
<dbReference type="InterPro" id="IPR000210">
    <property type="entry name" value="BTB/POZ_dom"/>
</dbReference>
<evidence type="ECO:0000313" key="4">
    <source>
        <dbReference type="Proteomes" id="UP001303046"/>
    </source>
</evidence>
<dbReference type="CDD" id="cd18186">
    <property type="entry name" value="BTB_POZ_ZBTB_KLHL-like"/>
    <property type="match status" value="1"/>
</dbReference>
<dbReference type="PROSITE" id="PS50097">
    <property type="entry name" value="BTB"/>
    <property type="match status" value="1"/>
</dbReference>
<evidence type="ECO:0000256" key="1">
    <source>
        <dbReference type="SAM" id="MobiDB-lite"/>
    </source>
</evidence>
<dbReference type="InterPro" id="IPR011333">
    <property type="entry name" value="SKP1/BTB/POZ_sf"/>
</dbReference>
<dbReference type="Proteomes" id="UP001303046">
    <property type="component" value="Unassembled WGS sequence"/>
</dbReference>
<dbReference type="InterPro" id="IPR002083">
    <property type="entry name" value="MATH/TRAF_dom"/>
</dbReference>
<sequence length="486" mass="55099">MTAGDKICASHSSHYRQLMSKQQSESESSTYSYQFSATKKNSKLAMSGANDLFGTAYRLSVLSPRSSSQTRVRFSPEPQTSLAVRPYETYSSMSSTSAALPRIYEPYTDSTSSSTLVQESASTIRDRSRSPTRVRFSDELKASYSEAPLRRSNLTNPPKIQQLYMSAIFTQDVEDTQWSTVSTTPKIETSLKVGGVDWVFKVQKRAIEGAPHVGFTLVCGTKLKSALWRISANVKLILKKKNGHEKIVERNYPNNEYTFASKTLADMIPWEEIDTTLACNNKEDSKSPVTLTFELHIDIIKSYGFRRRARYEYSFFEPSFETDMVLVVENKELFVNATYLAMFSPFFHSLLLSKNQSLYGEIQTETISDVSLEDFLELLHVVYPSERPVTVENVELLLKLGDRYNFESVLVKCENFLITPKADEIDVFTRLEWASKYAMADLQDHCVSKLTNAQAVGAVKKTLLYGSLSHETRKLLLELMLKFSNL</sequence>
<feature type="compositionally biased region" description="Polar residues" evidence="1">
    <location>
        <begin position="108"/>
        <end position="123"/>
    </location>
</feature>
<comment type="caution">
    <text evidence="3">The sequence shown here is derived from an EMBL/GenBank/DDBJ whole genome shotgun (WGS) entry which is preliminary data.</text>
</comment>
<dbReference type="PANTHER" id="PTHR47022:SF1">
    <property type="entry name" value="BTB AND MATH DOMAIN-CONTAINING PROTEIN 36-RELATED"/>
    <property type="match status" value="1"/>
</dbReference>
<evidence type="ECO:0000259" key="2">
    <source>
        <dbReference type="PROSITE" id="PS50097"/>
    </source>
</evidence>